<evidence type="ECO:0000256" key="1">
    <source>
        <dbReference type="SAM" id="MobiDB-lite"/>
    </source>
</evidence>
<organism evidence="2 3">
    <name type="scientific">Pleurodeles waltl</name>
    <name type="common">Iberian ribbed newt</name>
    <dbReference type="NCBI Taxonomy" id="8319"/>
    <lineage>
        <taxon>Eukaryota</taxon>
        <taxon>Metazoa</taxon>
        <taxon>Chordata</taxon>
        <taxon>Craniata</taxon>
        <taxon>Vertebrata</taxon>
        <taxon>Euteleostomi</taxon>
        <taxon>Amphibia</taxon>
        <taxon>Batrachia</taxon>
        <taxon>Caudata</taxon>
        <taxon>Salamandroidea</taxon>
        <taxon>Salamandridae</taxon>
        <taxon>Pleurodelinae</taxon>
        <taxon>Pleurodeles</taxon>
    </lineage>
</organism>
<evidence type="ECO:0000313" key="3">
    <source>
        <dbReference type="Proteomes" id="UP001066276"/>
    </source>
</evidence>
<gene>
    <name evidence="2" type="ORF">NDU88_004935</name>
</gene>
<comment type="caution">
    <text evidence="2">The sequence shown here is derived from an EMBL/GenBank/DDBJ whole genome shotgun (WGS) entry which is preliminary data.</text>
</comment>
<evidence type="ECO:0000313" key="2">
    <source>
        <dbReference type="EMBL" id="KAJ1173094.1"/>
    </source>
</evidence>
<reference evidence="2" key="1">
    <citation type="journal article" date="2022" name="bioRxiv">
        <title>Sequencing and chromosome-scale assembly of the giantPleurodeles waltlgenome.</title>
        <authorList>
            <person name="Brown T."/>
            <person name="Elewa A."/>
            <person name="Iarovenko S."/>
            <person name="Subramanian E."/>
            <person name="Araus A.J."/>
            <person name="Petzold A."/>
            <person name="Susuki M."/>
            <person name="Suzuki K.-i.T."/>
            <person name="Hayashi T."/>
            <person name="Toyoda A."/>
            <person name="Oliveira C."/>
            <person name="Osipova E."/>
            <person name="Leigh N.D."/>
            <person name="Simon A."/>
            <person name="Yun M.H."/>
        </authorList>
    </citation>
    <scope>NUCLEOTIDE SEQUENCE</scope>
    <source>
        <strain evidence="2">20211129_DDA</strain>
        <tissue evidence="2">Liver</tissue>
    </source>
</reference>
<proteinExistence type="predicted"/>
<keyword evidence="3" id="KW-1185">Reference proteome</keyword>
<feature type="non-terminal residue" evidence="2">
    <location>
        <position position="1"/>
    </location>
</feature>
<feature type="region of interest" description="Disordered" evidence="1">
    <location>
        <begin position="105"/>
        <end position="125"/>
    </location>
</feature>
<accession>A0AAV7TAT9</accession>
<sequence length="125" mass="13743">PMRSDTMLYKIDPGWLYRAIAQSRGSTEQPTLDHCNVDWYLMGGKPMDTGEDAVMQGELGNSRRVEQRSVSWNVPQPRRLLLHIELVGSAYPITAAPPPAVAMLQSREAGQRGARPGTAHTADDA</sequence>
<dbReference type="AlphaFoldDB" id="A0AAV7TAT9"/>
<dbReference type="Proteomes" id="UP001066276">
    <property type="component" value="Chromosome 4_1"/>
</dbReference>
<name>A0AAV7TAT9_PLEWA</name>
<dbReference type="EMBL" id="JANPWB010000007">
    <property type="protein sequence ID" value="KAJ1173094.1"/>
    <property type="molecule type" value="Genomic_DNA"/>
</dbReference>
<protein>
    <submittedName>
        <fullName evidence="2">Uncharacterized protein</fullName>
    </submittedName>
</protein>